<dbReference type="InterPro" id="IPR045577">
    <property type="entry name" value="SENP3_5_cons_dom"/>
</dbReference>
<evidence type="ECO:0000256" key="5">
    <source>
        <dbReference type="ARBA" id="ARBA00022801"/>
    </source>
</evidence>
<dbReference type="Pfam" id="PF19722">
    <property type="entry name" value="SENP3_5_N"/>
    <property type="match status" value="1"/>
</dbReference>
<comment type="subcellular location">
    <subcellularLocation>
        <location evidence="1">Nucleus</location>
        <location evidence="1">Nucleolus</location>
    </subcellularLocation>
</comment>
<evidence type="ECO:0000313" key="10">
    <source>
        <dbReference type="Proteomes" id="UP000808372"/>
    </source>
</evidence>
<evidence type="ECO:0000256" key="8">
    <source>
        <dbReference type="SAM" id="MobiDB-lite"/>
    </source>
</evidence>
<comment type="similarity">
    <text evidence="2">Belongs to the peptidase C48 family.</text>
</comment>
<dbReference type="SUPFAM" id="SSF54001">
    <property type="entry name" value="Cysteine proteinases"/>
    <property type="match status" value="1"/>
</dbReference>
<dbReference type="Gene3D" id="3.40.395.10">
    <property type="entry name" value="Adenoviral Proteinase, Chain A"/>
    <property type="match status" value="1"/>
</dbReference>
<dbReference type="GeneID" id="120020607"/>
<dbReference type="Proteomes" id="UP000808372">
    <property type="component" value="Chromosome 25"/>
</dbReference>
<dbReference type="PANTHER" id="PTHR12606">
    <property type="entry name" value="SENTRIN/SUMO-SPECIFIC PROTEASE"/>
    <property type="match status" value="1"/>
</dbReference>
<dbReference type="Pfam" id="PF02902">
    <property type="entry name" value="Peptidase_C48"/>
    <property type="match status" value="1"/>
</dbReference>
<dbReference type="InterPro" id="IPR003653">
    <property type="entry name" value="Peptidase_C48_C"/>
</dbReference>
<dbReference type="KEGG" id="snh:120020607"/>
<dbReference type="PROSITE" id="PS50600">
    <property type="entry name" value="ULP_PROTEASE"/>
    <property type="match status" value="1"/>
</dbReference>
<dbReference type="GO" id="GO:0016926">
    <property type="term" value="P:protein desumoylation"/>
    <property type="evidence" value="ECO:0007669"/>
    <property type="project" value="TreeGrafter"/>
</dbReference>
<keyword evidence="4" id="KW-0833">Ubl conjugation pathway</keyword>
<evidence type="ECO:0000256" key="6">
    <source>
        <dbReference type="ARBA" id="ARBA00022807"/>
    </source>
</evidence>
<feature type="domain" description="Ubiquitin-like protease family profile" evidence="9">
    <location>
        <begin position="461"/>
        <end position="618"/>
    </location>
</feature>
<feature type="region of interest" description="Disordered" evidence="8">
    <location>
        <begin position="19"/>
        <end position="44"/>
    </location>
</feature>
<dbReference type="GO" id="GO:0005730">
    <property type="term" value="C:nucleolus"/>
    <property type="evidence" value="ECO:0007669"/>
    <property type="project" value="UniProtKB-SubCell"/>
</dbReference>
<sequence>MFLSACGVYSTSSQSAEEAKKGKIEGKGQVSCFPSSDPAEGTQMGSHTLETMTYSSHSLKSGKLSAVQSNTRLELLVPLSHKSRKKHKFKVEPSIVSAPVLPSVAISNHGLEPDSECIAPTDNTQANLRSDLKQISVSHTCSDLPLSQSPSMHSPCPPSTVHINRQSLPVTHVSYLCCSPVAQVHDPSLTTTAAPIRSTNHRQRLKRGLKHKRKGVSPLSMRHKRQSRRRCNIQFWCQVWLKWGHRKWRRARCLHWCSMIRAKRLAETRRLLSIVNTQMSYKYTGELEESQKWQKVRKGKEVVTTAIACDGQGLDSAEDSQAKGSLEQKVCPSVGTSVLCSNPVKEEDQGIVRARDAATATKQDTLVTKRAVLHPTQSQRASTDVSWEATTTLIHEFLDCFYVKYGSFIPLSKSDVLRHLNKKLNTDLTKGKYLISAVVMKYQAVLAHRMMPAFRVVYNKHTLTLEDLSTLDDQNWLNDQVMNMYGELIMESAQHKVHFFNSFFHRQLMTKGYEGVKRWTKKVDLFSKALLLVPIHLEIHWCLVTADTASKRIHLYDSQGIVFKEAAENVLRYIHTEAKERKQTAFQNGWKMYINERIPQQTNENDCGVFVLEYCRCLALGKPLQFSQGDMPTVRKRIYRELCECKLQG</sequence>
<keyword evidence="6" id="KW-0788">Thiol protease</keyword>
<evidence type="ECO:0000256" key="4">
    <source>
        <dbReference type="ARBA" id="ARBA00022786"/>
    </source>
</evidence>
<proteinExistence type="inferred from homology"/>
<dbReference type="GO" id="GO:0006508">
    <property type="term" value="P:proteolysis"/>
    <property type="evidence" value="ECO:0007669"/>
    <property type="project" value="UniProtKB-KW"/>
</dbReference>
<dbReference type="GO" id="GO:0016929">
    <property type="term" value="F:deSUMOylase activity"/>
    <property type="evidence" value="ECO:0007669"/>
    <property type="project" value="TreeGrafter"/>
</dbReference>
<evidence type="ECO:0000256" key="2">
    <source>
        <dbReference type="ARBA" id="ARBA00005234"/>
    </source>
</evidence>
<keyword evidence="3" id="KW-0645">Protease</keyword>
<keyword evidence="10" id="KW-1185">Reference proteome</keyword>
<name>A0A8U0P6Y9_SALNM</name>
<dbReference type="FunFam" id="3.40.395.10:FF:000002">
    <property type="entry name" value="Putative sentrin-specific protease 5"/>
    <property type="match status" value="1"/>
</dbReference>
<evidence type="ECO:0000256" key="3">
    <source>
        <dbReference type="ARBA" id="ARBA00022670"/>
    </source>
</evidence>
<keyword evidence="5" id="KW-0378">Hydrolase</keyword>
<evidence type="ECO:0000259" key="9">
    <source>
        <dbReference type="PROSITE" id="PS50600"/>
    </source>
</evidence>
<organism evidence="10 11">
    <name type="scientific">Salvelinus namaycush</name>
    <name type="common">Lake trout</name>
    <name type="synonym">Salmo namaycush</name>
    <dbReference type="NCBI Taxonomy" id="8040"/>
    <lineage>
        <taxon>Eukaryota</taxon>
        <taxon>Metazoa</taxon>
        <taxon>Chordata</taxon>
        <taxon>Craniata</taxon>
        <taxon>Vertebrata</taxon>
        <taxon>Euteleostomi</taxon>
        <taxon>Actinopterygii</taxon>
        <taxon>Neopterygii</taxon>
        <taxon>Teleostei</taxon>
        <taxon>Protacanthopterygii</taxon>
        <taxon>Salmoniformes</taxon>
        <taxon>Salmonidae</taxon>
        <taxon>Salmoninae</taxon>
        <taxon>Salvelinus</taxon>
    </lineage>
</organism>
<dbReference type="PANTHER" id="PTHR12606:SF10">
    <property type="entry name" value="SENTRIN-SPECIFIC PROTEASE 5"/>
    <property type="match status" value="1"/>
</dbReference>
<dbReference type="InterPro" id="IPR038765">
    <property type="entry name" value="Papain-like_cys_pep_sf"/>
</dbReference>
<keyword evidence="7" id="KW-0539">Nucleus</keyword>
<dbReference type="RefSeq" id="XP_038820241.1">
    <property type="nucleotide sequence ID" value="XM_038964313.1"/>
</dbReference>
<gene>
    <name evidence="11" type="primary">LOC120020607</name>
</gene>
<protein>
    <submittedName>
        <fullName evidence="11">Uncharacterized protein LOC120020607 isoform X1</fullName>
    </submittedName>
</protein>
<accession>A0A8U0P6Y9</accession>
<evidence type="ECO:0000256" key="7">
    <source>
        <dbReference type="ARBA" id="ARBA00023242"/>
    </source>
</evidence>
<reference evidence="11" key="1">
    <citation type="submission" date="2025-08" db="UniProtKB">
        <authorList>
            <consortium name="RefSeq"/>
        </authorList>
    </citation>
    <scope>IDENTIFICATION</scope>
    <source>
        <tissue evidence="11">White muscle</tissue>
    </source>
</reference>
<dbReference type="AlphaFoldDB" id="A0A8U0P6Y9"/>
<evidence type="ECO:0000313" key="11">
    <source>
        <dbReference type="RefSeq" id="XP_038820241.1"/>
    </source>
</evidence>
<evidence type="ECO:0000256" key="1">
    <source>
        <dbReference type="ARBA" id="ARBA00004604"/>
    </source>
</evidence>